<dbReference type="EMBL" id="JASGOQ010000001">
    <property type="protein sequence ID" value="MDV5390954.1"/>
    <property type="molecule type" value="Genomic_DNA"/>
</dbReference>
<dbReference type="GO" id="GO:0015074">
    <property type="term" value="P:DNA integration"/>
    <property type="evidence" value="ECO:0007669"/>
    <property type="project" value="InterPro"/>
</dbReference>
<evidence type="ECO:0000256" key="1">
    <source>
        <dbReference type="ARBA" id="ARBA00023172"/>
    </source>
</evidence>
<dbReference type="InterPro" id="IPR011010">
    <property type="entry name" value="DNA_brk_join_enz"/>
</dbReference>
<dbReference type="Proteomes" id="UP001187859">
    <property type="component" value="Unassembled WGS sequence"/>
</dbReference>
<gene>
    <name evidence="2" type="ORF">QM089_12015</name>
</gene>
<evidence type="ECO:0000313" key="3">
    <source>
        <dbReference type="Proteomes" id="UP001187859"/>
    </source>
</evidence>
<evidence type="ECO:0000313" key="2">
    <source>
        <dbReference type="EMBL" id="MDV5390954.1"/>
    </source>
</evidence>
<reference evidence="2" key="1">
    <citation type="submission" date="2023-05" db="EMBL/GenBank/DDBJ databases">
        <title>Colonisation of extended spectrum b-lactamase- and carbapenemase-producing bacteria on hospital surfaces from low- and middle-income countries.</title>
        <authorList>
            <person name="Nieto-Rosado M."/>
            <person name="Sands K."/>
            <person name="Iregbu K."/>
            <person name="Zahra R."/>
            <person name="Mazarati J.B."/>
            <person name="Mehtar S."/>
            <person name="Barnards-Group B."/>
            <person name="Walsh T.R."/>
        </authorList>
    </citation>
    <scope>NUCLEOTIDE SEQUENCE</scope>
    <source>
        <strain evidence="2">PP-E493</strain>
    </source>
</reference>
<protein>
    <submittedName>
        <fullName evidence="2">Uncharacterized protein</fullName>
    </submittedName>
</protein>
<dbReference type="GO" id="GO:0006310">
    <property type="term" value="P:DNA recombination"/>
    <property type="evidence" value="ECO:0007669"/>
    <property type="project" value="UniProtKB-KW"/>
</dbReference>
<dbReference type="RefSeq" id="WP_317519900.1">
    <property type="nucleotide sequence ID" value="NZ_JASGOQ010000001.1"/>
</dbReference>
<dbReference type="AlphaFoldDB" id="A0AAE4TP47"/>
<dbReference type="GO" id="GO:0003677">
    <property type="term" value="F:DNA binding"/>
    <property type="evidence" value="ECO:0007669"/>
    <property type="project" value="InterPro"/>
</dbReference>
<comment type="caution">
    <text evidence="2">The sequence shown here is derived from an EMBL/GenBank/DDBJ whole genome shotgun (WGS) entry which is preliminary data.</text>
</comment>
<dbReference type="SUPFAM" id="SSF56349">
    <property type="entry name" value="DNA breaking-rejoining enzymes"/>
    <property type="match status" value="1"/>
</dbReference>
<sequence length="982" mass="113896">MSSLFNKLNPVEVYNYHQRHGLSNASIDAIAWVLNQWPNPTLKVSSLSAQKPNHISICQLQRREITLQDLQVINKIISSVPTGKQRQYKSALEAIIVYLKEALKWETPEVEKLPWPDPDLRWYERITAQANDAFKLQTEYENFKAQFLKQRSALSAEFMALIIALEIAPLTIAHLVNIINDKDSIQRIERQTYLNINHLDKPSNQDGLPQSSRYHLPLFVYQSLTEYQAYSHSQLTEKQLLKGLDNLLTSFSISTQVSRHYQHLFQAVWHYRDNVVPTFLKDISYPERHVATPLVSVDNKDQQRQLARIYGIDYDEMAVAAIPKANQASKKWPHLELQNNRNTITECAHELTHWPVDNILPTMLYRYTLELINFGGVKKQKLADSTIKKYCNIQLKLTSPLSYDQAIDQELLQQWSHNIYDNLATETEQLIMLYFFRFMRHQSLTDHLDISQFEPPLCPPGVDPFRISIEQLHEIVAKLIAPPYGGLLQRLFCAVTVIISYFAMLRRGELLRLRLKDVFVDPANKQLFRFNITNTKEGKTKSRHSRVVYTVIPEEFAILVRIVIKNSELCEPHQHLIGFTEEPYHSRQLQYLLPVTKCIKAICGQQARFHHLRHSGVHLFMLQALHLAYNLPPQQTTNTEQIKRLLHGDVLAARFDYWLEGQPFSLCNDGILFDEITRQIGHEYYATTRWSYLHDIDWLYPFYRPGFGESQPRAFSHSELRYLLGLKHDSNDLSRQLALISTDYQSKSINQKRQTHVLLTETALRQHLFKTNKNSVAQKPLSDFHTVSIAQDTVKYHQKWLGNANKISYDFLQYLFLEMRKVKEVNWPLLSQISQSPGKYQSLPMTKAQITALSNLPAIVLSNGIHPALKLTLACNVKNARHFAAVFRQPLWRWLTPSFVLTVNRKTKIDILLNRLKDNFAQSGETITLQKQPVGQSELTITLTPKLSETKLTPHKQHAKLADLQFVIQQTQLFLLHFQQTN</sequence>
<accession>A0AAE4TP47</accession>
<proteinExistence type="predicted"/>
<organism evidence="2 3">
    <name type="scientific">Shewanella xiamenensis</name>
    <dbReference type="NCBI Taxonomy" id="332186"/>
    <lineage>
        <taxon>Bacteria</taxon>
        <taxon>Pseudomonadati</taxon>
        <taxon>Pseudomonadota</taxon>
        <taxon>Gammaproteobacteria</taxon>
        <taxon>Alteromonadales</taxon>
        <taxon>Shewanellaceae</taxon>
        <taxon>Shewanella</taxon>
    </lineage>
</organism>
<name>A0AAE4TP47_9GAMM</name>
<dbReference type="Gene3D" id="1.10.443.10">
    <property type="entry name" value="Intergrase catalytic core"/>
    <property type="match status" value="1"/>
</dbReference>
<keyword evidence="1" id="KW-0233">DNA recombination</keyword>
<dbReference type="InterPro" id="IPR013762">
    <property type="entry name" value="Integrase-like_cat_sf"/>
</dbReference>